<proteinExistence type="predicted"/>
<protein>
    <submittedName>
        <fullName evidence="1">Uncharacterized protein</fullName>
    </submittedName>
</protein>
<dbReference type="EMBL" id="MN739508">
    <property type="protein sequence ID" value="QHT09222.1"/>
    <property type="molecule type" value="Genomic_DNA"/>
</dbReference>
<accession>A0A6C0CYH9</accession>
<organism evidence="1">
    <name type="scientific">viral metagenome</name>
    <dbReference type="NCBI Taxonomy" id="1070528"/>
    <lineage>
        <taxon>unclassified sequences</taxon>
        <taxon>metagenomes</taxon>
        <taxon>organismal metagenomes</taxon>
    </lineage>
</organism>
<sequence length="43" mass="5337">MDNKNICNDRKRIKFKPEIKNKYFDMSIKDKRKSFLNIPKLDY</sequence>
<name>A0A6C0CYH9_9ZZZZ</name>
<reference evidence="1" key="1">
    <citation type="journal article" date="2020" name="Nature">
        <title>Giant virus diversity and host interactions through global metagenomics.</title>
        <authorList>
            <person name="Schulz F."/>
            <person name="Roux S."/>
            <person name="Paez-Espino D."/>
            <person name="Jungbluth S."/>
            <person name="Walsh D.A."/>
            <person name="Denef V.J."/>
            <person name="McMahon K.D."/>
            <person name="Konstantinidis K.T."/>
            <person name="Eloe-Fadrosh E.A."/>
            <person name="Kyrpides N.C."/>
            <person name="Woyke T."/>
        </authorList>
    </citation>
    <scope>NUCLEOTIDE SEQUENCE</scope>
    <source>
        <strain evidence="1">GVMAG-M-3300023110-24</strain>
    </source>
</reference>
<evidence type="ECO:0000313" key="1">
    <source>
        <dbReference type="EMBL" id="QHT09222.1"/>
    </source>
</evidence>
<dbReference type="AlphaFoldDB" id="A0A6C0CYH9"/>